<keyword evidence="2" id="KW-1185">Reference proteome</keyword>
<gene>
    <name evidence="1" type="ORF">BDK51DRAFT_50390</name>
</gene>
<name>A0A4V1IRL1_9FUNG</name>
<proteinExistence type="predicted"/>
<organism evidence="1 2">
    <name type="scientific">Blyttiomyces helicus</name>
    <dbReference type="NCBI Taxonomy" id="388810"/>
    <lineage>
        <taxon>Eukaryota</taxon>
        <taxon>Fungi</taxon>
        <taxon>Fungi incertae sedis</taxon>
        <taxon>Chytridiomycota</taxon>
        <taxon>Chytridiomycota incertae sedis</taxon>
        <taxon>Chytridiomycetes</taxon>
        <taxon>Chytridiomycetes incertae sedis</taxon>
        <taxon>Blyttiomyces</taxon>
    </lineage>
</organism>
<reference evidence="2" key="1">
    <citation type="journal article" date="2018" name="Nat. Microbiol.">
        <title>Leveraging single-cell genomics to expand the fungal tree of life.</title>
        <authorList>
            <person name="Ahrendt S.R."/>
            <person name="Quandt C.A."/>
            <person name="Ciobanu D."/>
            <person name="Clum A."/>
            <person name="Salamov A."/>
            <person name="Andreopoulos B."/>
            <person name="Cheng J.F."/>
            <person name="Woyke T."/>
            <person name="Pelin A."/>
            <person name="Henrissat B."/>
            <person name="Reynolds N.K."/>
            <person name="Benny G.L."/>
            <person name="Smith M.E."/>
            <person name="James T.Y."/>
            <person name="Grigoriev I.V."/>
        </authorList>
    </citation>
    <scope>NUCLEOTIDE SEQUENCE [LARGE SCALE GENOMIC DNA]</scope>
</reference>
<evidence type="ECO:0000313" key="1">
    <source>
        <dbReference type="EMBL" id="RKO90437.1"/>
    </source>
</evidence>
<sequence length="190" mass="20329">MKSFELALAAILSTSSAKAQIQNFSQIVGLMELPSPPCLAALTSSLAAAEALCSLANIPSFSNLPNPPSLNFLNALSERAMDFSSAFCTYACGSALNAYIVAVNSGCRSEKIHFRNAPAVYPADIGHLLKQQDVFQDIFSVTSYCGNVQIGLLYDMVQNNSFTNNTLGKMFCNPCGAGDAGAYRIDDRQY</sequence>
<evidence type="ECO:0000313" key="2">
    <source>
        <dbReference type="Proteomes" id="UP000269721"/>
    </source>
</evidence>
<dbReference type="Proteomes" id="UP000269721">
    <property type="component" value="Unassembled WGS sequence"/>
</dbReference>
<dbReference type="AlphaFoldDB" id="A0A4V1IRL1"/>
<dbReference type="EMBL" id="KZ995559">
    <property type="protein sequence ID" value="RKO90437.1"/>
    <property type="molecule type" value="Genomic_DNA"/>
</dbReference>
<accession>A0A4V1IRL1</accession>
<protein>
    <submittedName>
        <fullName evidence="1">Uncharacterized protein</fullName>
    </submittedName>
</protein>